<dbReference type="InterPro" id="IPR039356">
    <property type="entry name" value="YfbR/HDDC2"/>
</dbReference>
<keyword evidence="7" id="KW-0378">Hydrolase</keyword>
<dbReference type="PANTHER" id="PTHR11845">
    <property type="entry name" value="5'-DEOXYNUCLEOTIDASE HDDC2"/>
    <property type="match status" value="1"/>
</dbReference>
<evidence type="ECO:0000256" key="5">
    <source>
        <dbReference type="ARBA" id="ARBA00012964"/>
    </source>
</evidence>
<feature type="domain" description="HD/PDEase" evidence="8">
    <location>
        <begin position="31"/>
        <end position="164"/>
    </location>
</feature>
<dbReference type="GO" id="GO:0002953">
    <property type="term" value="F:5'-deoxynucleotidase activity"/>
    <property type="evidence" value="ECO:0007669"/>
    <property type="project" value="UniProtKB-EC"/>
</dbReference>
<reference evidence="10" key="1">
    <citation type="submission" date="2018-09" db="EMBL/GenBank/DDBJ databases">
        <title>Paracoccus onubensis nov. sp. a moderate halophilic bacterium isolated from Gruta de las Maravillas (Aracena, Spain).</title>
        <authorList>
            <person name="Jurado V."/>
            <person name="Gutierrez-Patricio S."/>
            <person name="Gonzalez-Pimentel J.L."/>
            <person name="Miller A.Z."/>
            <person name="Laiz L."/>
            <person name="Saiz-Jimenez C."/>
        </authorList>
    </citation>
    <scope>NUCLEOTIDE SEQUENCE [LARGE SCALE GENOMIC DNA]</scope>
    <source>
        <strain evidence="10">DSM 26381</strain>
    </source>
</reference>
<comment type="cofactor">
    <cofactor evidence="2">
        <name>Mn(2+)</name>
        <dbReference type="ChEBI" id="CHEBI:29035"/>
    </cofactor>
</comment>
<dbReference type="SUPFAM" id="SSF109604">
    <property type="entry name" value="HD-domain/PDEase-like"/>
    <property type="match status" value="2"/>
</dbReference>
<gene>
    <name evidence="9" type="ORF">D3P05_09255</name>
</gene>
<comment type="subunit">
    <text evidence="4">Homodimer.</text>
</comment>
<dbReference type="Gene3D" id="1.10.3210.10">
    <property type="entry name" value="Hypothetical protein af1432"/>
    <property type="match status" value="2"/>
</dbReference>
<comment type="caution">
    <text evidence="9">The sequence shown here is derived from an EMBL/GenBank/DDBJ whole genome shotgun (WGS) entry which is preliminary data.</text>
</comment>
<protein>
    <recommendedName>
        <fullName evidence="5">5'-deoxynucleotidase</fullName>
        <ecNumber evidence="5">3.1.3.89</ecNumber>
    </recommendedName>
</protein>
<dbReference type="PANTHER" id="PTHR11845:SF13">
    <property type="entry name" value="5'-DEOXYNUCLEOTIDASE HDDC2"/>
    <property type="match status" value="1"/>
</dbReference>
<evidence type="ECO:0000256" key="4">
    <source>
        <dbReference type="ARBA" id="ARBA00011738"/>
    </source>
</evidence>
<evidence type="ECO:0000256" key="7">
    <source>
        <dbReference type="ARBA" id="ARBA00022801"/>
    </source>
</evidence>
<dbReference type="SMART" id="SM00471">
    <property type="entry name" value="HDc"/>
    <property type="match status" value="2"/>
</dbReference>
<dbReference type="Proteomes" id="UP000283587">
    <property type="component" value="Unassembled WGS sequence"/>
</dbReference>
<dbReference type="InterPro" id="IPR003607">
    <property type="entry name" value="HD/PDEase_dom"/>
</dbReference>
<keyword evidence="6" id="KW-0479">Metal-binding</keyword>
<evidence type="ECO:0000256" key="2">
    <source>
        <dbReference type="ARBA" id="ARBA00001936"/>
    </source>
</evidence>
<evidence type="ECO:0000259" key="8">
    <source>
        <dbReference type="SMART" id="SM00471"/>
    </source>
</evidence>
<dbReference type="OrthoDB" id="9796032at2"/>
<comment type="catalytic activity">
    <reaction evidence="1">
        <text>a 2'-deoxyribonucleoside 5'-phosphate + H2O = a 2'-deoxyribonucleoside + phosphate</text>
        <dbReference type="Rhea" id="RHEA:36167"/>
        <dbReference type="ChEBI" id="CHEBI:15377"/>
        <dbReference type="ChEBI" id="CHEBI:18274"/>
        <dbReference type="ChEBI" id="CHEBI:43474"/>
        <dbReference type="ChEBI" id="CHEBI:65317"/>
        <dbReference type="EC" id="3.1.3.89"/>
    </reaction>
</comment>
<keyword evidence="10" id="KW-1185">Reference proteome</keyword>
<dbReference type="EMBL" id="QZEW01000032">
    <property type="protein sequence ID" value="RJL16540.1"/>
    <property type="molecule type" value="Genomic_DNA"/>
</dbReference>
<accession>A0A419A7T4</accession>
<evidence type="ECO:0000313" key="9">
    <source>
        <dbReference type="EMBL" id="RJL16540.1"/>
    </source>
</evidence>
<organism evidence="9 10">
    <name type="scientific">Paracoccus siganidrum</name>
    <dbReference type="NCBI Taxonomy" id="1276757"/>
    <lineage>
        <taxon>Bacteria</taxon>
        <taxon>Pseudomonadati</taxon>
        <taxon>Pseudomonadota</taxon>
        <taxon>Alphaproteobacteria</taxon>
        <taxon>Rhodobacterales</taxon>
        <taxon>Paracoccaceae</taxon>
        <taxon>Paracoccus</taxon>
    </lineage>
</organism>
<dbReference type="EC" id="3.1.3.89" evidence="5"/>
<dbReference type="AlphaFoldDB" id="A0A419A7T4"/>
<sequence>MDRLSRHVGFLNEADRLKSVHRANVLMDLSRPENSAEHSWHVALYAMVFGASDRAIRMLILHDLVEIDVGDHPIHLAHDPGHVADAEARAAARILGLSPDGEDLLALWHEFEGDRGEDARMARRMDHGQPLFQVLSAPVPLRDHVRIVRDNLHSGRAARLRAEWPDAFALAEAMLEGERPGESDLAARLRFLAEADRLKTVHRANTLIDRSRRENSAEHSWHLALYALALADQAQAGVDIGRVIRMLLLHDLVEIDVGDVPLHSAAGTAHGSAEIQAAEAAAARRIFGLLPGAQGAEFMALWQEFEAAESADAVFAKALDRCQPVLQNLGSGGAGWVEYGVTLRDVESRVGRWIMPGAPALWDWLHHRLRLHFG</sequence>
<dbReference type="Pfam" id="PF13023">
    <property type="entry name" value="HD_3"/>
    <property type="match status" value="2"/>
</dbReference>
<dbReference type="RefSeq" id="WP_119897886.1">
    <property type="nucleotide sequence ID" value="NZ_QNRC01000033.1"/>
</dbReference>
<feature type="domain" description="HD/PDEase" evidence="8">
    <location>
        <begin position="212"/>
        <end position="334"/>
    </location>
</feature>
<evidence type="ECO:0000256" key="3">
    <source>
        <dbReference type="ARBA" id="ARBA00001941"/>
    </source>
</evidence>
<evidence type="ECO:0000256" key="6">
    <source>
        <dbReference type="ARBA" id="ARBA00022723"/>
    </source>
</evidence>
<evidence type="ECO:0000256" key="1">
    <source>
        <dbReference type="ARBA" id="ARBA00001638"/>
    </source>
</evidence>
<comment type="cofactor">
    <cofactor evidence="3">
        <name>Co(2+)</name>
        <dbReference type="ChEBI" id="CHEBI:48828"/>
    </cofactor>
</comment>
<name>A0A419A7T4_9RHOB</name>
<evidence type="ECO:0000313" key="10">
    <source>
        <dbReference type="Proteomes" id="UP000283587"/>
    </source>
</evidence>
<dbReference type="InterPro" id="IPR006674">
    <property type="entry name" value="HD_domain"/>
</dbReference>
<dbReference type="GO" id="GO:0046872">
    <property type="term" value="F:metal ion binding"/>
    <property type="evidence" value="ECO:0007669"/>
    <property type="project" value="UniProtKB-KW"/>
</dbReference>
<dbReference type="GO" id="GO:0005737">
    <property type="term" value="C:cytoplasm"/>
    <property type="evidence" value="ECO:0007669"/>
    <property type="project" value="TreeGrafter"/>
</dbReference>
<proteinExistence type="predicted"/>